<evidence type="ECO:0008006" key="3">
    <source>
        <dbReference type="Google" id="ProtNLM"/>
    </source>
</evidence>
<sequence>MNAYGQHFADVVSATVEVAAESGQAGVFTDEVARALTSVVGKVAAKAVDAAQVRGFVSGWQEAVETAQAADGKAVAAGAQVYRMPVWGNGHDSPDGRDA</sequence>
<accession>A0ABP6G4Y3</accession>
<organism evidence="1 2">
    <name type="scientific">Streptomyces luteosporeus</name>
    <dbReference type="NCBI Taxonomy" id="173856"/>
    <lineage>
        <taxon>Bacteria</taxon>
        <taxon>Bacillati</taxon>
        <taxon>Actinomycetota</taxon>
        <taxon>Actinomycetes</taxon>
        <taxon>Kitasatosporales</taxon>
        <taxon>Streptomycetaceae</taxon>
        <taxon>Streptomyces</taxon>
    </lineage>
</organism>
<evidence type="ECO:0000313" key="1">
    <source>
        <dbReference type="EMBL" id="GAA2715909.1"/>
    </source>
</evidence>
<dbReference type="RefSeq" id="WP_344435209.1">
    <property type="nucleotide sequence ID" value="NZ_BAAASL010000008.1"/>
</dbReference>
<reference evidence="2" key="1">
    <citation type="journal article" date="2019" name="Int. J. Syst. Evol. Microbiol.">
        <title>The Global Catalogue of Microorganisms (GCM) 10K type strain sequencing project: providing services to taxonomists for standard genome sequencing and annotation.</title>
        <authorList>
            <consortium name="The Broad Institute Genomics Platform"/>
            <consortium name="The Broad Institute Genome Sequencing Center for Infectious Disease"/>
            <person name="Wu L."/>
            <person name="Ma J."/>
        </authorList>
    </citation>
    <scope>NUCLEOTIDE SEQUENCE [LARGE SCALE GENOMIC DNA]</scope>
    <source>
        <strain evidence="2">JCM 4542</strain>
    </source>
</reference>
<comment type="caution">
    <text evidence="1">The sequence shown here is derived from an EMBL/GenBank/DDBJ whole genome shotgun (WGS) entry which is preliminary data.</text>
</comment>
<keyword evidence="2" id="KW-1185">Reference proteome</keyword>
<proteinExistence type="predicted"/>
<dbReference type="Proteomes" id="UP001500886">
    <property type="component" value="Unassembled WGS sequence"/>
</dbReference>
<evidence type="ECO:0000313" key="2">
    <source>
        <dbReference type="Proteomes" id="UP001500886"/>
    </source>
</evidence>
<gene>
    <name evidence="1" type="ORF">GCM10010315_25990</name>
</gene>
<name>A0ABP6G4Y3_9ACTN</name>
<protein>
    <recommendedName>
        <fullName evidence="3">WXG100 family type VII secretion target</fullName>
    </recommendedName>
</protein>
<dbReference type="EMBL" id="BAAASL010000008">
    <property type="protein sequence ID" value="GAA2715909.1"/>
    <property type="molecule type" value="Genomic_DNA"/>
</dbReference>